<proteinExistence type="predicted"/>
<keyword evidence="2" id="KW-0813">Transport</keyword>
<dbReference type="GO" id="GO:0016020">
    <property type="term" value="C:membrane"/>
    <property type="evidence" value="ECO:0007669"/>
    <property type="project" value="UniProtKB-SubCell"/>
</dbReference>
<comment type="caution">
    <text evidence="8">The sequence shown here is derived from an EMBL/GenBank/DDBJ whole genome shotgun (WGS) entry which is preliminary data.</text>
</comment>
<organism evidence="8 9">
    <name type="scientific">Aspergillus oryzae</name>
    <name type="common">Yellow koji mold</name>
    <dbReference type="NCBI Taxonomy" id="5062"/>
    <lineage>
        <taxon>Eukaryota</taxon>
        <taxon>Fungi</taxon>
        <taxon>Dikarya</taxon>
        <taxon>Ascomycota</taxon>
        <taxon>Pezizomycotina</taxon>
        <taxon>Eurotiomycetes</taxon>
        <taxon>Eurotiomycetidae</taxon>
        <taxon>Eurotiales</taxon>
        <taxon>Aspergillaceae</taxon>
        <taxon>Aspergillus</taxon>
        <taxon>Aspergillus subgen. Circumdati</taxon>
    </lineage>
</organism>
<comment type="subcellular location">
    <subcellularLocation>
        <location evidence="1">Membrane</location>
        <topology evidence="1">Multi-pass membrane protein</topology>
    </subcellularLocation>
</comment>
<dbReference type="PANTHER" id="PTHR43791">
    <property type="entry name" value="PERMEASE-RELATED"/>
    <property type="match status" value="1"/>
</dbReference>
<protein>
    <submittedName>
        <fullName evidence="8">Unnamed protein product</fullName>
    </submittedName>
</protein>
<reference evidence="8" key="1">
    <citation type="submission" date="2023-04" db="EMBL/GenBank/DDBJ databases">
        <title>Aspergillus oryzae NBRC 4228.</title>
        <authorList>
            <person name="Ichikawa N."/>
            <person name="Sato H."/>
            <person name="Tonouchi N."/>
        </authorList>
    </citation>
    <scope>NUCLEOTIDE SEQUENCE</scope>
    <source>
        <strain evidence="8">NBRC 4228</strain>
    </source>
</reference>
<evidence type="ECO:0000256" key="5">
    <source>
        <dbReference type="ARBA" id="ARBA00023136"/>
    </source>
</evidence>
<evidence type="ECO:0000256" key="6">
    <source>
        <dbReference type="SAM" id="MobiDB-lite"/>
    </source>
</evidence>
<dbReference type="EMBL" id="BSYA01000093">
    <property type="protein sequence ID" value="GMG31966.1"/>
    <property type="molecule type" value="Genomic_DNA"/>
</dbReference>
<gene>
    <name evidence="8" type="ORF">Aory04_000775800</name>
</gene>
<evidence type="ECO:0000256" key="7">
    <source>
        <dbReference type="SAM" id="Phobius"/>
    </source>
</evidence>
<feature type="region of interest" description="Disordered" evidence="6">
    <location>
        <begin position="1"/>
        <end position="21"/>
    </location>
</feature>
<keyword evidence="5 7" id="KW-0472">Membrane</keyword>
<evidence type="ECO:0000313" key="9">
    <source>
        <dbReference type="Proteomes" id="UP001165205"/>
    </source>
</evidence>
<dbReference type="AlphaFoldDB" id="A0AAN5BZS2"/>
<evidence type="ECO:0000256" key="4">
    <source>
        <dbReference type="ARBA" id="ARBA00022989"/>
    </source>
</evidence>
<name>A0AAN5BZS2_ASPOZ</name>
<feature type="transmembrane region" description="Helical" evidence="7">
    <location>
        <begin position="54"/>
        <end position="79"/>
    </location>
</feature>
<dbReference type="PANTHER" id="PTHR43791:SF92">
    <property type="entry name" value="AGL026WP"/>
    <property type="match status" value="1"/>
</dbReference>
<evidence type="ECO:0000256" key="2">
    <source>
        <dbReference type="ARBA" id="ARBA00022448"/>
    </source>
</evidence>
<evidence type="ECO:0000256" key="1">
    <source>
        <dbReference type="ARBA" id="ARBA00004141"/>
    </source>
</evidence>
<evidence type="ECO:0000313" key="8">
    <source>
        <dbReference type="EMBL" id="GMG31966.1"/>
    </source>
</evidence>
<dbReference type="GO" id="GO:0022857">
    <property type="term" value="F:transmembrane transporter activity"/>
    <property type="evidence" value="ECO:0007669"/>
    <property type="project" value="TreeGrafter"/>
</dbReference>
<sequence length="145" mass="16401">MDGTKDSGTDHVEQYVENPKDQDLRSVPTALLDWSPEERRQREKVLVRKIDTRLLIIMLVMLGKPSIYLPGCMIVWGIISCLTAVTKDFGGLLAVRFSLGFVEAAWLSNDEKVLAAWRLEEDIGEDDWVDSEHQSMFHGAKLAIL</sequence>
<keyword evidence="3 7" id="KW-0812">Transmembrane</keyword>
<evidence type="ECO:0000256" key="3">
    <source>
        <dbReference type="ARBA" id="ARBA00022692"/>
    </source>
</evidence>
<keyword evidence="4 7" id="KW-1133">Transmembrane helix</keyword>
<dbReference type="Proteomes" id="UP001165205">
    <property type="component" value="Unassembled WGS sequence"/>
</dbReference>
<accession>A0AAN5BZS2</accession>